<proteinExistence type="predicted"/>
<dbReference type="Pfam" id="PF13646">
    <property type="entry name" value="HEAT_2"/>
    <property type="match status" value="1"/>
</dbReference>
<evidence type="ECO:0000259" key="4">
    <source>
        <dbReference type="SMART" id="SM00382"/>
    </source>
</evidence>
<evidence type="ECO:0000256" key="2">
    <source>
        <dbReference type="ARBA" id="ARBA00022738"/>
    </source>
</evidence>
<dbReference type="Pfam" id="PF22730">
    <property type="entry name" value="NCC-H"/>
    <property type="match status" value="1"/>
</dbReference>
<keyword evidence="1" id="KW-0042">Antenna complex</keyword>
<dbReference type="InterPro" id="IPR007111">
    <property type="entry name" value="NACHT_NTPase"/>
</dbReference>
<dbReference type="SMART" id="SM00382">
    <property type="entry name" value="AAA"/>
    <property type="match status" value="1"/>
</dbReference>
<dbReference type="Gene3D" id="3.40.50.300">
    <property type="entry name" value="P-loop containing nucleotide triphosphate hydrolases"/>
    <property type="match status" value="1"/>
</dbReference>
<dbReference type="InterPro" id="IPR054570">
    <property type="entry name" value="NCC-H_dom"/>
</dbReference>
<dbReference type="Proteomes" id="UP000640725">
    <property type="component" value="Unassembled WGS sequence"/>
</dbReference>
<keyword evidence="6" id="KW-1185">Reference proteome</keyword>
<dbReference type="SUPFAM" id="SSF52540">
    <property type="entry name" value="P-loop containing nucleoside triphosphate hydrolases"/>
    <property type="match status" value="1"/>
</dbReference>
<protein>
    <submittedName>
        <fullName evidence="5">HEAT repeat domain-containing protein</fullName>
    </submittedName>
</protein>
<dbReference type="InterPro" id="IPR054611">
    <property type="entry name" value="NCAB"/>
</dbReference>
<dbReference type="PANTHER" id="PTHR46844:SF1">
    <property type="entry name" value="SLR5058 PROTEIN"/>
    <property type="match status" value="1"/>
</dbReference>
<evidence type="ECO:0000313" key="6">
    <source>
        <dbReference type="Proteomes" id="UP000640725"/>
    </source>
</evidence>
<dbReference type="SUPFAM" id="SSF48371">
    <property type="entry name" value="ARM repeat"/>
    <property type="match status" value="1"/>
</dbReference>
<evidence type="ECO:0000313" key="5">
    <source>
        <dbReference type="EMBL" id="MBE9144720.1"/>
    </source>
</evidence>
<dbReference type="InterPro" id="IPR011989">
    <property type="entry name" value="ARM-like"/>
</dbReference>
<keyword evidence="2" id="KW-0605">Phycobilisome</keyword>
<dbReference type="CDD" id="cd00267">
    <property type="entry name" value="ABC_ATPase"/>
    <property type="match status" value="1"/>
</dbReference>
<dbReference type="RefSeq" id="WP_193870234.1">
    <property type="nucleotide sequence ID" value="NZ_JADEWU010000038.1"/>
</dbReference>
<dbReference type="InterPro" id="IPR027417">
    <property type="entry name" value="P-loop_NTPase"/>
</dbReference>
<dbReference type="Pfam" id="PF05729">
    <property type="entry name" value="NACHT"/>
    <property type="match status" value="1"/>
</dbReference>
<dbReference type="InterPro" id="IPR003593">
    <property type="entry name" value="AAA+_ATPase"/>
</dbReference>
<feature type="domain" description="AAA+ ATPase" evidence="4">
    <location>
        <begin position="189"/>
        <end position="331"/>
    </location>
</feature>
<dbReference type="InterPro" id="IPR016024">
    <property type="entry name" value="ARM-type_fold"/>
</dbReference>
<dbReference type="Pfam" id="PF22724">
    <property type="entry name" value="NCAB1"/>
    <property type="match status" value="1"/>
</dbReference>
<comment type="caution">
    <text evidence="5">The sequence shown here is derived from an EMBL/GenBank/DDBJ whole genome shotgun (WGS) entry which is preliminary data.</text>
</comment>
<accession>A0ABR9UE38</accession>
<reference evidence="5 6" key="1">
    <citation type="submission" date="2020-10" db="EMBL/GenBank/DDBJ databases">
        <authorList>
            <person name="Castelo-Branco R."/>
            <person name="Eusebio N."/>
            <person name="Adriana R."/>
            <person name="Vieira A."/>
            <person name="Brugerolle De Fraissinette N."/>
            <person name="Rezende De Castro R."/>
            <person name="Schneider M.P."/>
            <person name="Vasconcelos V."/>
            <person name="Leao P.N."/>
        </authorList>
    </citation>
    <scope>NUCLEOTIDE SEQUENCE [LARGE SCALE GENOMIC DNA]</scope>
    <source>
        <strain evidence="5 6">LEGE 06226</strain>
    </source>
</reference>
<evidence type="ECO:0000256" key="1">
    <source>
        <dbReference type="ARBA" id="ARBA00022549"/>
    </source>
</evidence>
<organism evidence="5 6">
    <name type="scientific">Planktothrix mougeotii LEGE 06226</name>
    <dbReference type="NCBI Taxonomy" id="1828728"/>
    <lineage>
        <taxon>Bacteria</taxon>
        <taxon>Bacillati</taxon>
        <taxon>Cyanobacteriota</taxon>
        <taxon>Cyanophyceae</taxon>
        <taxon>Oscillatoriophycideae</taxon>
        <taxon>Oscillatoriales</taxon>
        <taxon>Microcoleaceae</taxon>
        <taxon>Planktothrix</taxon>
    </lineage>
</organism>
<feature type="region of interest" description="Disordered" evidence="3">
    <location>
        <begin position="1"/>
        <end position="20"/>
    </location>
</feature>
<feature type="compositionally biased region" description="Polar residues" evidence="3">
    <location>
        <begin position="1"/>
        <end position="10"/>
    </location>
</feature>
<name>A0ABR9UE38_9CYAN</name>
<dbReference type="PANTHER" id="PTHR46844">
    <property type="entry name" value="SLR5058 PROTEIN"/>
    <property type="match status" value="1"/>
</dbReference>
<evidence type="ECO:0000256" key="3">
    <source>
        <dbReference type="SAM" id="MobiDB-lite"/>
    </source>
</evidence>
<dbReference type="Gene3D" id="1.25.10.10">
    <property type="entry name" value="Leucine-rich Repeat Variant"/>
    <property type="match status" value="2"/>
</dbReference>
<dbReference type="EMBL" id="JADEWU010000038">
    <property type="protein sequence ID" value="MBE9144720.1"/>
    <property type="molecule type" value="Genomic_DNA"/>
</dbReference>
<gene>
    <name evidence="5" type="ORF">IQ236_16060</name>
</gene>
<sequence>MASLNASEQGQAKIKQARKEKGWKVDDHRWLVEASNVLEPSKVWPELGPYADGCSEGTWKRFLYKREGVDTDVFKAFCTVLGLPWEEIVDRTDVSQSKSLKPTAMIAPDWRQLCLTMLERKRQLTVDYWLNGADRLPFEQLDFAPLGLLQQKKDQTNRSIGYAVTESFDTKEKFFDEVLRDGKNSPKSQGRRLAIIGESGAGKTTLLLKIGFWMLEHTDEIPLWIDGRKIGKKPLHQYLKEWLQAASGKLVDLPPEWIANLEQRLEEGRICLLMDGVEKQGTDVREQLTDWGVTDWGGKCRVVLTCRTSIWNTSKDPLEVLGFDIYQNLGFGIEQIKQCIDAWFANDAEDLWAELNQPRYHRIKNLVSNPLYLTFLCRTWQPKRQLPSTKAGLIQWFLNTDYDRSIPESKKPQKQALINSLEQLAKQAIERGEYLLSHSLVCSKLGESDEDLFKLAINQLGWLQRVSPYSEEYEFLHDSFKEYFAAKAIPHRDYFLKHIPQNPNQGTYLIFDPKWKEVILLWLGREDVDNEEKEKFIKLLVEFEDGCQDFYFYRACCLAASAIAEFKECRRNREIVLWLVRLGFSSQTFDAPSAQLARETLIETDRTLAVTILIDTINNRLNLCVGYLLVWALGQIGGGSPEAISTLLSLICTSTPDATHYECNSNHYQAIDSLAQIAFNDSESIKVISDLIDSNTDMLTRVKAANCLVEIAPSHKSKAINTLIELMDSEQNADIRCRAAYSLAKIDSQYLKKAVETLSDIIDSYNDFNPNNLIHHLTASRLIELADKHPKAIALAPLLEITSNYPESITELIDLIGSSSDSSISVGAAKKLEEVGIGNYEAVKILIELIHSNIDSSSRFLVAECLGKILQTHQFELAISSMKDCLCDQIAESDFNLYYNCYKAIWPCAQNMSYPEFFRVWHGEPQSHKWELFPQDILRALSTDSQLRDSVKLICIDGNKFIERDNPSGKIYSEMVKHGCSKSDDGIPKTMLDLQTYWDLLDSEKQMVLVLYENHKGTEPKDFSKCFLDAISKFDGLICVVSSKPEDNLLLKQFSSHDPNLIENIIKWIEASLIESL</sequence>